<keyword evidence="10 21" id="KW-1133">Transmembrane helix</keyword>
<comment type="cofactor">
    <cofactor evidence="1">
        <name>Ca(2+)</name>
        <dbReference type="ChEBI" id="CHEBI:29108"/>
    </cofactor>
</comment>
<comment type="similarity">
    <text evidence="4 20">Belongs to the glycosyl hydrolase 47 family.</text>
</comment>
<evidence type="ECO:0000256" key="20">
    <source>
        <dbReference type="RuleBase" id="RU361193"/>
    </source>
</evidence>
<dbReference type="Gene3D" id="1.50.10.10">
    <property type="match status" value="1"/>
</dbReference>
<evidence type="ECO:0000256" key="1">
    <source>
        <dbReference type="ARBA" id="ARBA00001913"/>
    </source>
</evidence>
<dbReference type="GO" id="GO:0006491">
    <property type="term" value="P:N-glycan processing"/>
    <property type="evidence" value="ECO:0007669"/>
    <property type="project" value="UniProtKB-ARBA"/>
</dbReference>
<organism evidence="22">
    <name type="scientific">Timema bartmani</name>
    <dbReference type="NCBI Taxonomy" id="61472"/>
    <lineage>
        <taxon>Eukaryota</taxon>
        <taxon>Metazoa</taxon>
        <taxon>Ecdysozoa</taxon>
        <taxon>Arthropoda</taxon>
        <taxon>Hexapoda</taxon>
        <taxon>Insecta</taxon>
        <taxon>Pterygota</taxon>
        <taxon>Neoptera</taxon>
        <taxon>Polyneoptera</taxon>
        <taxon>Phasmatodea</taxon>
        <taxon>Timematodea</taxon>
        <taxon>Timematoidea</taxon>
        <taxon>Timematidae</taxon>
        <taxon>Timema</taxon>
    </lineage>
</organism>
<evidence type="ECO:0000256" key="14">
    <source>
        <dbReference type="ARBA" id="ARBA00023180"/>
    </source>
</evidence>
<dbReference type="InterPro" id="IPR012341">
    <property type="entry name" value="6hp_glycosidase-like_sf"/>
</dbReference>
<dbReference type="InterPro" id="IPR036026">
    <property type="entry name" value="Seven-hairpin_glycosidases"/>
</dbReference>
<keyword evidence="11" id="KW-0333">Golgi apparatus</keyword>
<evidence type="ECO:0000256" key="10">
    <source>
        <dbReference type="ARBA" id="ARBA00022989"/>
    </source>
</evidence>
<evidence type="ECO:0000256" key="18">
    <source>
        <dbReference type="PIRSR" id="PIRSR601382-1"/>
    </source>
</evidence>
<evidence type="ECO:0000256" key="6">
    <source>
        <dbReference type="ARBA" id="ARBA00022723"/>
    </source>
</evidence>
<feature type="active site" evidence="18">
    <location>
        <position position="437"/>
    </location>
</feature>
<dbReference type="GO" id="GO:0005509">
    <property type="term" value="F:calcium ion binding"/>
    <property type="evidence" value="ECO:0007669"/>
    <property type="project" value="InterPro"/>
</dbReference>
<keyword evidence="5 21" id="KW-0812">Transmembrane</keyword>
<evidence type="ECO:0000256" key="15">
    <source>
        <dbReference type="ARBA" id="ARBA00023295"/>
    </source>
</evidence>
<comment type="pathway">
    <text evidence="3">Protein modification; protein glycosylation.</text>
</comment>
<dbReference type="EMBL" id="OD571549">
    <property type="protein sequence ID" value="CAD7449359.1"/>
    <property type="molecule type" value="Genomic_DNA"/>
</dbReference>
<dbReference type="PANTHER" id="PTHR11742:SF6">
    <property type="entry name" value="MANNOSYL-OLIGOSACCHARIDE ALPHA-1,2-MANNOSIDASE IA-RELATED"/>
    <property type="match status" value="1"/>
</dbReference>
<dbReference type="InterPro" id="IPR001382">
    <property type="entry name" value="Glyco_hydro_47"/>
</dbReference>
<evidence type="ECO:0000256" key="9">
    <source>
        <dbReference type="ARBA" id="ARBA00022968"/>
    </source>
</evidence>
<evidence type="ECO:0000256" key="12">
    <source>
        <dbReference type="ARBA" id="ARBA00023136"/>
    </source>
</evidence>
<dbReference type="AlphaFoldDB" id="A0A7R9I6J3"/>
<keyword evidence="13 19" id="KW-1015">Disulfide bond</keyword>
<dbReference type="Pfam" id="PF01532">
    <property type="entry name" value="Glyco_hydro_47"/>
    <property type="match status" value="1"/>
</dbReference>
<feature type="active site" evidence="18">
    <location>
        <position position="303"/>
    </location>
</feature>
<comment type="subcellular location">
    <subcellularLocation>
        <location evidence="2">Golgi apparatus membrane</location>
        <topology evidence="2">Single-pass type II membrane protein</topology>
    </subcellularLocation>
</comment>
<dbReference type="GO" id="GO:0004571">
    <property type="term" value="F:mannosyl-oligosaccharide 1,2-alpha-mannosidase activity"/>
    <property type="evidence" value="ECO:0007669"/>
    <property type="project" value="UniProtKB-EC"/>
</dbReference>
<keyword evidence="7 20" id="KW-0378">Hydrolase</keyword>
<proteinExistence type="inferred from homology"/>
<dbReference type="FunFam" id="1.50.10.10:FF:000017">
    <property type="entry name" value="alpha-1,2-Mannosidase"/>
    <property type="match status" value="1"/>
</dbReference>
<evidence type="ECO:0000256" key="2">
    <source>
        <dbReference type="ARBA" id="ARBA00004323"/>
    </source>
</evidence>
<keyword evidence="9" id="KW-0735">Signal-anchor</keyword>
<dbReference type="GO" id="GO:0000139">
    <property type="term" value="C:Golgi membrane"/>
    <property type="evidence" value="ECO:0007669"/>
    <property type="project" value="UniProtKB-SubCell"/>
</dbReference>
<dbReference type="SUPFAM" id="SSF48225">
    <property type="entry name" value="Seven-hairpin glycosidases"/>
    <property type="match status" value="1"/>
</dbReference>
<keyword evidence="14" id="KW-0325">Glycoprotein</keyword>
<reference evidence="22" key="1">
    <citation type="submission" date="2020-11" db="EMBL/GenBank/DDBJ databases">
        <authorList>
            <person name="Tran Van P."/>
        </authorList>
    </citation>
    <scope>NUCLEOTIDE SEQUENCE</scope>
</reference>
<evidence type="ECO:0000313" key="22">
    <source>
        <dbReference type="EMBL" id="CAD7449359.1"/>
    </source>
</evidence>
<feature type="disulfide bond" evidence="19">
    <location>
        <begin position="366"/>
        <end position="398"/>
    </location>
</feature>
<evidence type="ECO:0000256" key="3">
    <source>
        <dbReference type="ARBA" id="ARBA00004922"/>
    </source>
</evidence>
<dbReference type="InterPro" id="IPR050749">
    <property type="entry name" value="Glycosyl_Hydrolase_47"/>
</dbReference>
<keyword evidence="12 21" id="KW-0472">Membrane</keyword>
<sequence>MKAVFIEAKENKQKKSTQRQKRKEEHISIVSALLSAALLITMGGTLFLLHPEVPSGPSNVQTPGLVDLRVAREWPSDNITMARRSQVQKMMKHAWGSYVRYAWGKNELRPISKRGHSASIFGSMSLGATIVDGLDTLYIMGMEEEYKQGRDWIEENLHVDNLATDLSVFETNIRFVGGLLACFALTGDIMFRDKAAQIAEKLLPAFQTQTGIPNALVNFKSGTSKNYGWASGGCSILSEFGTLHLEFAYLSDVTGNPVFRAKVDHIRRVLQSMDKPNGLYPNYVNPKTGKWGQHHMSIGALGDSFYEYLLKAWLQSGKEDHEARQMYDDSIHHILQHMLRVSPGGLTYISDLKFDRLEHKMGHLACFAGGLIGLGAHSLKNDLSDRYMDIADGVTNTCHEAYDRTATKLAPEVFRFTDSIEAKSLKSNEKYYILRPETFESYFIMWRLTKDPKYREWGWEAVQVRSSTVTNNLPHISACFTPNKHYK</sequence>
<comment type="catalytic activity">
    <reaction evidence="17">
        <text>N(4)-(alpha-D-Man-(1-&gt;2)-alpha-D-Man-(1-&gt;2)-alpha-D-Man-(1-&gt;3)-[alpha-D-Man-(1-&gt;2)-alpha-D-Man-(1-&gt;3)-[alpha-D-Man-(1-&gt;2)-alpha-D-Man-(1-&gt;6)]-alpha-D-Man-(1-&gt;6)]-beta-D-Man-(1-&gt;4)-beta-D-GlcNAc-(1-&gt;4)-beta-D-GlcNAc)-L-asparaginyl-[protein] (N-glucan mannose isomer 9A1,2,3B1,2,3) + 4 H2O = N(4)-(alpha-D-Man-(1-&gt;3)-[alpha-D-Man-(1-&gt;3)-[alpha-D-Man-(1-&gt;6)]-alpha-D-Man-(1-&gt;6)]-beta-D-Man-(1-&gt;4)-beta-D-GlcNAc-(1-&gt;4)-beta-D-GlcNAc)-L-asparaginyl-[protein] (N-glucan mannose isomer 5A1,2) + 4 beta-D-mannose</text>
        <dbReference type="Rhea" id="RHEA:56008"/>
        <dbReference type="Rhea" id="RHEA-COMP:14356"/>
        <dbReference type="Rhea" id="RHEA-COMP:14367"/>
        <dbReference type="ChEBI" id="CHEBI:15377"/>
        <dbReference type="ChEBI" id="CHEBI:28563"/>
        <dbReference type="ChEBI" id="CHEBI:59087"/>
        <dbReference type="ChEBI" id="CHEBI:139493"/>
        <dbReference type="EC" id="3.2.1.113"/>
    </reaction>
</comment>
<keyword evidence="15 20" id="KW-0326">Glycosidase</keyword>
<gene>
    <name evidence="22" type="ORF">TBIB3V08_LOCUS11634</name>
</gene>
<evidence type="ECO:0000256" key="5">
    <source>
        <dbReference type="ARBA" id="ARBA00022692"/>
    </source>
</evidence>
<dbReference type="PRINTS" id="PR00747">
    <property type="entry name" value="GLYHDRLASE47"/>
</dbReference>
<name>A0A7R9I6J3_9NEOP</name>
<evidence type="ECO:0000256" key="17">
    <source>
        <dbReference type="ARBA" id="ARBA00048605"/>
    </source>
</evidence>
<comment type="catalytic activity">
    <reaction evidence="16">
        <text>N(4)-(alpha-D-Man-(1-&gt;2)-alpha-D-Man-(1-&gt;2)-alpha-D-Man-(1-&gt;3)-[alpha-D-Man-(1-&gt;3)-[alpha-D-Man-(1-&gt;2)-alpha-D-Man-(1-&gt;6)]-alpha-D-Man-(1-&gt;6)]-beta-D-Man-(1-&gt;4)-beta-D-GlcNAc-(1-&gt;4)-beta-D-GlcNAc)-L-asparaginyl-[protein] (N-glucan mannose isomer 8A1,2,3B1,3) + 3 H2O = N(4)-(alpha-D-Man-(1-&gt;3)-[alpha-D-Man-(1-&gt;3)-[alpha-D-Man-(1-&gt;6)]-alpha-D-Man-(1-&gt;6)]-beta-D-Man-(1-&gt;4)-beta-D-GlcNAc-(1-&gt;4)-beta-D-GlcNAc)-L-asparaginyl-[protein] (N-glucan mannose isomer 5A1,2) + 3 beta-D-mannose</text>
        <dbReference type="Rhea" id="RHEA:56028"/>
        <dbReference type="Rhea" id="RHEA-COMP:14358"/>
        <dbReference type="Rhea" id="RHEA-COMP:14367"/>
        <dbReference type="ChEBI" id="CHEBI:15377"/>
        <dbReference type="ChEBI" id="CHEBI:28563"/>
        <dbReference type="ChEBI" id="CHEBI:59087"/>
        <dbReference type="ChEBI" id="CHEBI:60628"/>
        <dbReference type="EC" id="3.2.1.113"/>
    </reaction>
</comment>
<evidence type="ECO:0000256" key="8">
    <source>
        <dbReference type="ARBA" id="ARBA00022837"/>
    </source>
</evidence>
<protein>
    <recommendedName>
        <fullName evidence="20">alpha-1,2-Mannosidase</fullName>
        <ecNumber evidence="20">3.2.1.-</ecNumber>
    </recommendedName>
</protein>
<dbReference type="GO" id="GO:0005975">
    <property type="term" value="P:carbohydrate metabolic process"/>
    <property type="evidence" value="ECO:0007669"/>
    <property type="project" value="InterPro"/>
</dbReference>
<keyword evidence="8" id="KW-0106">Calcium</keyword>
<evidence type="ECO:0000256" key="4">
    <source>
        <dbReference type="ARBA" id="ARBA00007658"/>
    </source>
</evidence>
<evidence type="ECO:0000256" key="7">
    <source>
        <dbReference type="ARBA" id="ARBA00022801"/>
    </source>
</evidence>
<feature type="active site" description="Proton donor" evidence="18">
    <location>
        <position position="170"/>
    </location>
</feature>
<evidence type="ECO:0000256" key="11">
    <source>
        <dbReference type="ARBA" id="ARBA00023034"/>
    </source>
</evidence>
<evidence type="ECO:0000256" key="13">
    <source>
        <dbReference type="ARBA" id="ARBA00023157"/>
    </source>
</evidence>
<dbReference type="PANTHER" id="PTHR11742">
    <property type="entry name" value="MANNOSYL-OLIGOSACCHARIDE ALPHA-1,2-MANNOSIDASE-RELATED"/>
    <property type="match status" value="1"/>
</dbReference>
<dbReference type="GO" id="GO:0005783">
    <property type="term" value="C:endoplasmic reticulum"/>
    <property type="evidence" value="ECO:0007669"/>
    <property type="project" value="TreeGrafter"/>
</dbReference>
<evidence type="ECO:0000256" key="19">
    <source>
        <dbReference type="PIRSR" id="PIRSR601382-3"/>
    </source>
</evidence>
<feature type="active site" description="Proton donor" evidence="18">
    <location>
        <position position="412"/>
    </location>
</feature>
<keyword evidence="6" id="KW-0479">Metal-binding</keyword>
<dbReference type="EC" id="3.2.1.-" evidence="20"/>
<accession>A0A7R9I6J3</accession>
<evidence type="ECO:0000256" key="16">
    <source>
        <dbReference type="ARBA" id="ARBA00047669"/>
    </source>
</evidence>
<evidence type="ECO:0000256" key="21">
    <source>
        <dbReference type="SAM" id="Phobius"/>
    </source>
</evidence>
<feature type="transmembrane region" description="Helical" evidence="21">
    <location>
        <begin position="27"/>
        <end position="49"/>
    </location>
</feature>